<dbReference type="PANTHER" id="PTHR45722">
    <property type="entry name" value="60S RIBOSOMAL PROTEIN L35"/>
    <property type="match status" value="1"/>
</dbReference>
<dbReference type="Pfam" id="PF00831">
    <property type="entry name" value="Ribosomal_L29"/>
    <property type="match status" value="1"/>
</dbReference>
<evidence type="ECO:0000313" key="4">
    <source>
        <dbReference type="EMBL" id="WJZ88810.1"/>
    </source>
</evidence>
<dbReference type="SUPFAM" id="SSF46561">
    <property type="entry name" value="Ribosomal protein L29 (L29p)"/>
    <property type="match status" value="1"/>
</dbReference>
<dbReference type="InterPro" id="IPR036049">
    <property type="entry name" value="Ribosomal_uL29_sf"/>
</dbReference>
<evidence type="ECO:0000256" key="3">
    <source>
        <dbReference type="ARBA" id="ARBA00023274"/>
    </source>
</evidence>
<keyword evidence="2" id="KW-0689">Ribosomal protein</keyword>
<dbReference type="Gene3D" id="6.10.250.3450">
    <property type="match status" value="1"/>
</dbReference>
<comment type="similarity">
    <text evidence="1">Belongs to the universal ribosomal protein uL29 family.</text>
</comment>
<dbReference type="HAMAP" id="MF_00374">
    <property type="entry name" value="Ribosomal_uL29"/>
    <property type="match status" value="1"/>
</dbReference>
<reference evidence="4 5" key="1">
    <citation type="journal article" date="2023" name="Hortic Res">
        <title>The complete reference genome for grapevine (Vitis vinifera L.) genetics and breeding.</title>
        <authorList>
            <person name="Shi X."/>
            <person name="Cao S."/>
            <person name="Wang X."/>
            <person name="Huang S."/>
            <person name="Wang Y."/>
            <person name="Liu Z."/>
            <person name="Liu W."/>
            <person name="Leng X."/>
            <person name="Peng Y."/>
            <person name="Wang N."/>
            <person name="Wang Y."/>
            <person name="Ma Z."/>
            <person name="Xu X."/>
            <person name="Zhang F."/>
            <person name="Xue H."/>
            <person name="Zhong H."/>
            <person name="Wang Y."/>
            <person name="Zhang K."/>
            <person name="Velt A."/>
            <person name="Avia K."/>
            <person name="Holtgrawe D."/>
            <person name="Grimplet J."/>
            <person name="Matus J.T."/>
            <person name="Ware D."/>
            <person name="Wu X."/>
            <person name="Wang H."/>
            <person name="Liu C."/>
            <person name="Fang Y."/>
            <person name="Rustenholz C."/>
            <person name="Cheng Z."/>
            <person name="Xiao H."/>
            <person name="Zhou Y."/>
        </authorList>
    </citation>
    <scope>NUCLEOTIDE SEQUENCE [LARGE SCALE GENOMIC DNA]</scope>
    <source>
        <strain evidence="5">cv. Pinot noir / PN40024</strain>
        <tissue evidence="4">Leaf</tissue>
    </source>
</reference>
<protein>
    <recommendedName>
        <fullName evidence="6">60S ribosomal protein L35</fullName>
    </recommendedName>
</protein>
<evidence type="ECO:0008006" key="6">
    <source>
        <dbReference type="Google" id="ProtNLM"/>
    </source>
</evidence>
<organism evidence="4 5">
    <name type="scientific">Vitis vinifera</name>
    <name type="common">Grape</name>
    <dbReference type="NCBI Taxonomy" id="29760"/>
    <lineage>
        <taxon>Eukaryota</taxon>
        <taxon>Viridiplantae</taxon>
        <taxon>Streptophyta</taxon>
        <taxon>Embryophyta</taxon>
        <taxon>Tracheophyta</taxon>
        <taxon>Spermatophyta</taxon>
        <taxon>Magnoliopsida</taxon>
        <taxon>eudicotyledons</taxon>
        <taxon>Gunneridae</taxon>
        <taxon>Pentapetalae</taxon>
        <taxon>rosids</taxon>
        <taxon>Vitales</taxon>
        <taxon>Vitaceae</taxon>
        <taxon>Viteae</taxon>
        <taxon>Vitis</taxon>
    </lineage>
</organism>
<keyword evidence="3" id="KW-0687">Ribonucleoprotein</keyword>
<dbReference type="PANTHER" id="PTHR45722:SF2">
    <property type="entry name" value="LARGE RIBOSOMAL SUBUNIT PROTEIN UL29-RELATED"/>
    <property type="match status" value="1"/>
</dbReference>
<dbReference type="EMBL" id="CP126653">
    <property type="protein sequence ID" value="WJZ88810.1"/>
    <property type="molecule type" value="Genomic_DNA"/>
</dbReference>
<keyword evidence="5" id="KW-1185">Reference proteome</keyword>
<name>A0ABY9C161_VITVI</name>
<proteinExistence type="inferred from homology"/>
<dbReference type="CDD" id="cd00427">
    <property type="entry name" value="Ribosomal_L29_HIP"/>
    <property type="match status" value="1"/>
</dbReference>
<sequence length="182" mass="20578">MARIKVHELRGKPKADLLAQLKELKAELALLRVAKVTGGAPNKLSKIKVVRLSIAQVLTVISQKQKAALREAYKKKKFLPLDLRTKKTRAIRKRLTKHQASLKTEREKKKEMYYPMRKYAIKLADDAPGIISMGPQFMGGVKGEIHNATSWQCPEKTRSAMAVYALRISKMPACVLYYACLE</sequence>
<accession>A0ABY9C161</accession>
<dbReference type="InterPro" id="IPR001854">
    <property type="entry name" value="Ribosomal_uL29"/>
</dbReference>
<evidence type="ECO:0000313" key="5">
    <source>
        <dbReference type="Proteomes" id="UP001227230"/>
    </source>
</evidence>
<dbReference type="InterPro" id="IPR045059">
    <property type="entry name" value="Ribosomal_uL29_euk"/>
</dbReference>
<gene>
    <name evidence="4" type="ORF">VitviT2T_008078</name>
</gene>
<evidence type="ECO:0000256" key="2">
    <source>
        <dbReference type="ARBA" id="ARBA00022980"/>
    </source>
</evidence>
<dbReference type="Gene3D" id="1.10.287.310">
    <property type="match status" value="1"/>
</dbReference>
<dbReference type="Proteomes" id="UP001227230">
    <property type="component" value="Chromosome 6"/>
</dbReference>
<dbReference type="NCBIfam" id="TIGR00012">
    <property type="entry name" value="L29"/>
    <property type="match status" value="1"/>
</dbReference>
<evidence type="ECO:0000256" key="1">
    <source>
        <dbReference type="ARBA" id="ARBA00009254"/>
    </source>
</evidence>